<evidence type="ECO:0000313" key="4">
    <source>
        <dbReference type="Proteomes" id="UP000722485"/>
    </source>
</evidence>
<dbReference type="OrthoDB" id="524326at2759"/>
<comment type="caution">
    <text evidence="3">The sequence shown here is derived from an EMBL/GenBank/DDBJ whole genome shotgun (WGS) entry which is preliminary data.</text>
</comment>
<evidence type="ECO:0000259" key="2">
    <source>
        <dbReference type="Pfam" id="PF17111"/>
    </source>
</evidence>
<sequence>MDPFSIAGTSIALAGTIATLGTSLTAFIRDVRDARRDIEDISLELHSLKMVLELIADDSISPMPSTVQTQLDGALSNCARLVGDIDRCIQQHRGSRVQKGLRWVTVGRGDMTRLRSALETHKTTLNLLLEKINQTKLHEVNDATLEIKTSTEALLQNTRAIKTDTLRILEVVESLADMYAGLFADAARDTRACMLQRYLDETTTYAETVVDEPTKRIMAEDHNTYKSLQPQSGVGSYAMQC</sequence>
<keyword evidence="1" id="KW-0812">Transmembrane</keyword>
<feature type="domain" description="Azaphilone pigments biosynthesis cluster protein L N-terminal" evidence="2">
    <location>
        <begin position="1"/>
        <end position="162"/>
    </location>
</feature>
<organism evidence="3 4">
    <name type="scientific">Cylindrodendrum hubeiense</name>
    <dbReference type="NCBI Taxonomy" id="595255"/>
    <lineage>
        <taxon>Eukaryota</taxon>
        <taxon>Fungi</taxon>
        <taxon>Dikarya</taxon>
        <taxon>Ascomycota</taxon>
        <taxon>Pezizomycotina</taxon>
        <taxon>Sordariomycetes</taxon>
        <taxon>Hypocreomycetidae</taxon>
        <taxon>Hypocreales</taxon>
        <taxon>Nectriaceae</taxon>
        <taxon>Cylindrodendrum</taxon>
    </lineage>
</organism>
<dbReference type="EMBL" id="JAANBB010000212">
    <property type="protein sequence ID" value="KAF7546485.1"/>
    <property type="molecule type" value="Genomic_DNA"/>
</dbReference>
<keyword evidence="4" id="KW-1185">Reference proteome</keyword>
<evidence type="ECO:0000313" key="3">
    <source>
        <dbReference type="EMBL" id="KAF7546485.1"/>
    </source>
</evidence>
<gene>
    <name evidence="3" type="ORF">G7Z17_g8421</name>
</gene>
<reference evidence="3" key="1">
    <citation type="submission" date="2020-03" db="EMBL/GenBank/DDBJ databases">
        <title>Draft Genome Sequence of Cylindrodendrum hubeiense.</title>
        <authorList>
            <person name="Buettner E."/>
            <person name="Kellner H."/>
        </authorList>
    </citation>
    <scope>NUCLEOTIDE SEQUENCE</scope>
    <source>
        <strain evidence="3">IHI 201604</strain>
    </source>
</reference>
<keyword evidence="1" id="KW-0472">Membrane</keyword>
<evidence type="ECO:0000256" key="1">
    <source>
        <dbReference type="SAM" id="Phobius"/>
    </source>
</evidence>
<dbReference type="Proteomes" id="UP000722485">
    <property type="component" value="Unassembled WGS sequence"/>
</dbReference>
<accession>A0A9P5H738</accession>
<keyword evidence="1" id="KW-1133">Transmembrane helix</keyword>
<proteinExistence type="predicted"/>
<dbReference type="InterPro" id="IPR031348">
    <property type="entry name" value="PigL_N"/>
</dbReference>
<dbReference type="Pfam" id="PF17111">
    <property type="entry name" value="PigL_N"/>
    <property type="match status" value="1"/>
</dbReference>
<name>A0A9P5H738_9HYPO</name>
<dbReference type="AlphaFoldDB" id="A0A9P5H738"/>
<protein>
    <recommendedName>
        <fullName evidence="2">Azaphilone pigments biosynthesis cluster protein L N-terminal domain-containing protein</fullName>
    </recommendedName>
</protein>
<feature type="transmembrane region" description="Helical" evidence="1">
    <location>
        <begin position="6"/>
        <end position="28"/>
    </location>
</feature>